<accession>A0A1M7P810</accession>
<keyword evidence="5" id="KW-0378">Hydrolase</keyword>
<dbReference type="PANTHER" id="PTHR38050:SF2">
    <property type="entry name" value="FERULOYL ESTERASE C-RELATED"/>
    <property type="match status" value="1"/>
</dbReference>
<keyword evidence="6" id="KW-0119">Carbohydrate metabolism</keyword>
<dbReference type="Gene3D" id="3.40.50.1820">
    <property type="entry name" value="alpha/beta hydrolase"/>
    <property type="match status" value="1"/>
</dbReference>
<keyword evidence="3" id="KW-0858">Xylan degradation</keyword>
<name>A0A1M7P810_9ACTN</name>
<evidence type="ECO:0000256" key="6">
    <source>
        <dbReference type="ARBA" id="ARBA00023277"/>
    </source>
</evidence>
<dbReference type="GO" id="GO:0045493">
    <property type="term" value="P:xylan catabolic process"/>
    <property type="evidence" value="ECO:0007669"/>
    <property type="project" value="UniProtKB-KW"/>
</dbReference>
<evidence type="ECO:0000256" key="2">
    <source>
        <dbReference type="ARBA" id="ARBA00022525"/>
    </source>
</evidence>
<evidence type="ECO:0000313" key="10">
    <source>
        <dbReference type="Proteomes" id="UP000184440"/>
    </source>
</evidence>
<organism evidence="9 10">
    <name type="scientific">Cryptosporangium aurantiacum</name>
    <dbReference type="NCBI Taxonomy" id="134849"/>
    <lineage>
        <taxon>Bacteria</taxon>
        <taxon>Bacillati</taxon>
        <taxon>Actinomycetota</taxon>
        <taxon>Actinomycetes</taxon>
        <taxon>Cryptosporangiales</taxon>
        <taxon>Cryptosporangiaceae</taxon>
        <taxon>Cryptosporangium</taxon>
    </lineage>
</organism>
<dbReference type="SUPFAM" id="SSF53474">
    <property type="entry name" value="alpha/beta-Hydrolases"/>
    <property type="match status" value="1"/>
</dbReference>
<dbReference type="RefSeq" id="WP_073255400.1">
    <property type="nucleotide sequence ID" value="NZ_FRCS01000003.1"/>
</dbReference>
<dbReference type="PANTHER" id="PTHR38050">
    <property type="match status" value="1"/>
</dbReference>
<dbReference type="AlphaFoldDB" id="A0A1M7P810"/>
<sequence length="298" mass="30837">MLRLLAALAGLVVTIAAVPAGAVRAAPGDPAPGYHTVRFVHAGHNRTALVRVPPAPGGEAGLPALFHFPGLLETPAIADRFGKLAPAADANGYLLVIPEHFGIGWQGVPAGTPFPDVDDPGYIRALAAVVIERFGADPSRIYSSGMSNGGFFSSLTACELPDVFAAFAPVAGQLSDPGSCVPGRAVPVVMFHGDADPLVSYDTTAPAATFWTRNNGCGTTTTDTTLPDVDPGDGTRVIRHEYQGCPANAPVVLYQIVGGGHAWPGGDPYPLVPLGNASKDINANQVLWDFVSRFALPV</sequence>
<comment type="subcellular location">
    <subcellularLocation>
        <location evidence="1">Secreted</location>
    </subcellularLocation>
</comment>
<dbReference type="OrthoDB" id="9767239at2"/>
<feature type="chain" id="PRO_5012184323" evidence="8">
    <location>
        <begin position="26"/>
        <end position="298"/>
    </location>
</feature>
<dbReference type="GO" id="GO:0030600">
    <property type="term" value="F:feruloyl esterase activity"/>
    <property type="evidence" value="ECO:0007669"/>
    <property type="project" value="InterPro"/>
</dbReference>
<evidence type="ECO:0000256" key="7">
    <source>
        <dbReference type="ARBA" id="ARBA00023326"/>
    </source>
</evidence>
<gene>
    <name evidence="9" type="ORF">SAMN05443668_10339</name>
</gene>
<feature type="signal peptide" evidence="8">
    <location>
        <begin position="1"/>
        <end position="25"/>
    </location>
</feature>
<evidence type="ECO:0000256" key="4">
    <source>
        <dbReference type="ARBA" id="ARBA00022729"/>
    </source>
</evidence>
<protein>
    <submittedName>
        <fullName evidence="9">Polyhydroxybutyrate depolymerase</fullName>
    </submittedName>
</protein>
<proteinExistence type="predicted"/>
<dbReference type="STRING" id="134849.SAMN05443668_10339"/>
<evidence type="ECO:0000256" key="5">
    <source>
        <dbReference type="ARBA" id="ARBA00022801"/>
    </source>
</evidence>
<dbReference type="InterPro" id="IPR029058">
    <property type="entry name" value="AB_hydrolase_fold"/>
</dbReference>
<dbReference type="GO" id="GO:0005576">
    <property type="term" value="C:extracellular region"/>
    <property type="evidence" value="ECO:0007669"/>
    <property type="project" value="UniProtKB-SubCell"/>
</dbReference>
<keyword evidence="4 8" id="KW-0732">Signal</keyword>
<dbReference type="InterPro" id="IPR043595">
    <property type="entry name" value="FaeB/C/D"/>
</dbReference>
<keyword evidence="7" id="KW-0624">Polysaccharide degradation</keyword>
<evidence type="ECO:0000313" key="9">
    <source>
        <dbReference type="EMBL" id="SHN12778.1"/>
    </source>
</evidence>
<keyword evidence="2" id="KW-0964">Secreted</keyword>
<evidence type="ECO:0000256" key="1">
    <source>
        <dbReference type="ARBA" id="ARBA00004613"/>
    </source>
</evidence>
<dbReference type="Proteomes" id="UP000184440">
    <property type="component" value="Unassembled WGS sequence"/>
</dbReference>
<reference evidence="9 10" key="1">
    <citation type="submission" date="2016-11" db="EMBL/GenBank/DDBJ databases">
        <authorList>
            <person name="Jaros S."/>
            <person name="Januszkiewicz K."/>
            <person name="Wedrychowicz H."/>
        </authorList>
    </citation>
    <scope>NUCLEOTIDE SEQUENCE [LARGE SCALE GENOMIC DNA]</scope>
    <source>
        <strain evidence="9 10">DSM 46144</strain>
    </source>
</reference>
<evidence type="ECO:0000256" key="8">
    <source>
        <dbReference type="SAM" id="SignalP"/>
    </source>
</evidence>
<dbReference type="EMBL" id="FRCS01000003">
    <property type="protein sequence ID" value="SHN12778.1"/>
    <property type="molecule type" value="Genomic_DNA"/>
</dbReference>
<keyword evidence="10" id="KW-1185">Reference proteome</keyword>
<evidence type="ECO:0000256" key="3">
    <source>
        <dbReference type="ARBA" id="ARBA00022651"/>
    </source>
</evidence>